<dbReference type="InterPro" id="IPR011333">
    <property type="entry name" value="SKP1/BTB/POZ_sf"/>
</dbReference>
<dbReference type="EMBL" id="CP063408">
    <property type="protein sequence ID" value="QSZ33731.1"/>
    <property type="molecule type" value="Genomic_DNA"/>
</dbReference>
<accession>A0A8A3PFA8</accession>
<feature type="domain" description="BTB" evidence="1">
    <location>
        <begin position="3"/>
        <end position="81"/>
    </location>
</feature>
<protein>
    <recommendedName>
        <fullName evidence="1">BTB domain-containing protein</fullName>
    </recommendedName>
</protein>
<dbReference type="SUPFAM" id="SSF54695">
    <property type="entry name" value="POZ domain"/>
    <property type="match status" value="1"/>
</dbReference>
<evidence type="ECO:0000313" key="2">
    <source>
        <dbReference type="EMBL" id="QSZ33731.1"/>
    </source>
</evidence>
<dbReference type="Pfam" id="PF00651">
    <property type="entry name" value="BTB"/>
    <property type="match status" value="1"/>
</dbReference>
<dbReference type="Proteomes" id="UP000672032">
    <property type="component" value="Chromosome 4"/>
</dbReference>
<name>A0A8A3PFA8_9HELO</name>
<dbReference type="Gene3D" id="3.30.710.10">
    <property type="entry name" value="Potassium Channel Kv1.1, Chain A"/>
    <property type="match status" value="1"/>
</dbReference>
<dbReference type="InterPro" id="IPR000210">
    <property type="entry name" value="BTB/POZ_dom"/>
</dbReference>
<dbReference type="AlphaFoldDB" id="A0A8A3PFA8"/>
<evidence type="ECO:0000259" key="1">
    <source>
        <dbReference type="Pfam" id="PF00651"/>
    </source>
</evidence>
<evidence type="ECO:0000313" key="3">
    <source>
        <dbReference type="Proteomes" id="UP000672032"/>
    </source>
</evidence>
<organism evidence="2 3">
    <name type="scientific">Monilinia vaccinii-corymbosi</name>
    <dbReference type="NCBI Taxonomy" id="61207"/>
    <lineage>
        <taxon>Eukaryota</taxon>
        <taxon>Fungi</taxon>
        <taxon>Dikarya</taxon>
        <taxon>Ascomycota</taxon>
        <taxon>Pezizomycotina</taxon>
        <taxon>Leotiomycetes</taxon>
        <taxon>Helotiales</taxon>
        <taxon>Sclerotiniaceae</taxon>
        <taxon>Monilinia</taxon>
    </lineage>
</organism>
<proteinExistence type="predicted"/>
<reference evidence="2" key="1">
    <citation type="submission" date="2020-10" db="EMBL/GenBank/DDBJ databases">
        <title>Genome Sequence of Monilinia vaccinii-corymbosi Sheds Light on Mummy Berry Disease Infection of Blueberry and Mating Type.</title>
        <authorList>
            <person name="Yow A.G."/>
            <person name="Zhang Y."/>
            <person name="Bansal K."/>
            <person name="Eacker S.M."/>
            <person name="Sullivan S."/>
            <person name="Liachko I."/>
            <person name="Cubeta M.A."/>
            <person name="Rollins J.A."/>
            <person name="Ashrafi H."/>
        </authorList>
    </citation>
    <scope>NUCLEOTIDE SEQUENCE</scope>
    <source>
        <strain evidence="2">RL-1</strain>
    </source>
</reference>
<dbReference type="CDD" id="cd18186">
    <property type="entry name" value="BTB_POZ_ZBTB_KLHL-like"/>
    <property type="match status" value="1"/>
</dbReference>
<dbReference type="OrthoDB" id="3505202at2759"/>
<gene>
    <name evidence="2" type="ORF">DSL72_005302</name>
</gene>
<keyword evidence="3" id="KW-1185">Reference proteome</keyword>
<sequence length="209" mass="24511">MVKIVVGSEQKTWWLNEDLLSSHSIVFKRAFQGSLLEPRDKVMRLEEESPKAFHHLVDWILGKKLLQCDKSHDDLIYSWSHVEEWAALVKLSQMLMMDELMEAAIGWYNTCKNPRDWPEDIMPCPDAEEVKYICDHIPMTVLRSGVVHGLAATFFKKKMHEEMFELWYLAMRDYPGLVHDVMFEVKVRLGKSKDSSIKEDYMELELSES</sequence>